<protein>
    <recommendedName>
        <fullName evidence="1">HigA2-like helix-turn-helix domain-containing protein</fullName>
    </recommendedName>
</protein>
<feature type="domain" description="HigA2-like helix-turn-helix" evidence="1">
    <location>
        <begin position="7"/>
        <end position="75"/>
    </location>
</feature>
<dbReference type="Pfam" id="PF13744">
    <property type="entry name" value="HTH_37"/>
    <property type="match status" value="1"/>
</dbReference>
<dbReference type="RefSeq" id="WP_147048892.1">
    <property type="nucleotide sequence ID" value="NZ_BJZV01000046.1"/>
</dbReference>
<evidence type="ECO:0000313" key="2">
    <source>
        <dbReference type="EMBL" id="GEP12536.1"/>
    </source>
</evidence>
<evidence type="ECO:0000259" key="1">
    <source>
        <dbReference type="Pfam" id="PF13744"/>
    </source>
</evidence>
<dbReference type="AlphaFoldDB" id="A0A512JRF2"/>
<evidence type="ECO:0000313" key="3">
    <source>
        <dbReference type="Proteomes" id="UP000321750"/>
    </source>
</evidence>
<reference evidence="2 3" key="1">
    <citation type="submission" date="2019-07" db="EMBL/GenBank/DDBJ databases">
        <title>Whole genome shotgun sequence of Methylobacterium gnaphalii NBRC 107716.</title>
        <authorList>
            <person name="Hosoyama A."/>
            <person name="Uohara A."/>
            <person name="Ohji S."/>
            <person name="Ichikawa N."/>
        </authorList>
    </citation>
    <scope>NUCLEOTIDE SEQUENCE [LARGE SCALE GENOMIC DNA]</scope>
    <source>
        <strain evidence="2 3">NBRC 107716</strain>
    </source>
</reference>
<accession>A0A512JRF2</accession>
<sequence>MSHDADRDPGRAAAKDALALFLSRRIEQLGLSRAEAAKKCGTTEAELLLDLTEPRSIERLCLLINRLGADVEFVVGDAKPGRIGRTRVVPYSMVV</sequence>
<organism evidence="2 3">
    <name type="scientific">Methylobacterium gnaphalii</name>
    <dbReference type="NCBI Taxonomy" id="1010610"/>
    <lineage>
        <taxon>Bacteria</taxon>
        <taxon>Pseudomonadati</taxon>
        <taxon>Pseudomonadota</taxon>
        <taxon>Alphaproteobacteria</taxon>
        <taxon>Hyphomicrobiales</taxon>
        <taxon>Methylobacteriaceae</taxon>
        <taxon>Methylobacterium</taxon>
    </lineage>
</organism>
<dbReference type="Gene3D" id="1.10.260.40">
    <property type="entry name" value="lambda repressor-like DNA-binding domains"/>
    <property type="match status" value="1"/>
</dbReference>
<dbReference type="InterPro" id="IPR010982">
    <property type="entry name" value="Lambda_DNA-bd_dom_sf"/>
</dbReference>
<gene>
    <name evidence="2" type="ORF">MGN01_43810</name>
</gene>
<dbReference type="EMBL" id="BJZV01000046">
    <property type="protein sequence ID" value="GEP12536.1"/>
    <property type="molecule type" value="Genomic_DNA"/>
</dbReference>
<comment type="caution">
    <text evidence="2">The sequence shown here is derived from an EMBL/GenBank/DDBJ whole genome shotgun (WGS) entry which is preliminary data.</text>
</comment>
<proteinExistence type="predicted"/>
<dbReference type="Proteomes" id="UP000321750">
    <property type="component" value="Unassembled WGS sequence"/>
</dbReference>
<dbReference type="SUPFAM" id="SSF47413">
    <property type="entry name" value="lambda repressor-like DNA-binding domains"/>
    <property type="match status" value="1"/>
</dbReference>
<keyword evidence="3" id="KW-1185">Reference proteome</keyword>
<dbReference type="InterPro" id="IPR039554">
    <property type="entry name" value="HigA2-like_HTH"/>
</dbReference>
<dbReference type="GO" id="GO:0003677">
    <property type="term" value="F:DNA binding"/>
    <property type="evidence" value="ECO:0007669"/>
    <property type="project" value="InterPro"/>
</dbReference>
<name>A0A512JRF2_9HYPH</name>